<dbReference type="Proteomes" id="UP001302349">
    <property type="component" value="Chromosome"/>
</dbReference>
<evidence type="ECO:0000313" key="1">
    <source>
        <dbReference type="EMBL" id="WOK09314.1"/>
    </source>
</evidence>
<keyword evidence="2" id="KW-1185">Reference proteome</keyword>
<accession>A0ABZ0IYU5</accession>
<evidence type="ECO:0008006" key="3">
    <source>
        <dbReference type="Google" id="ProtNLM"/>
    </source>
</evidence>
<name>A0ABZ0IYU5_9BACT</name>
<sequence length="265" mass="29726">MSKLKTYRWVIAAAFMWCLAGCEPERLIFKGPYHVRFTEETASELESYSEDIALSVHLVGPQRSEKIQMSYSIAGDAREGIDYEVLSEKGIVEIPANESFGYITIRLINNANNILESQDIIFTLEGVSPVDLAIGQGDSEIGRTLTFTIFDDCILGGYYTGYGPSNTVPIEDIRITSADCDEYFLSNWDINLPIFNSSTERDLIFNDNFDNTLTIPEQEEQTLVEDQATIRGSGIVNPLTGEITLTIEFVDVEDIEPQTVTFKRQ</sequence>
<dbReference type="RefSeq" id="WP_317491934.1">
    <property type="nucleotide sequence ID" value="NZ_CP136051.1"/>
</dbReference>
<dbReference type="SUPFAM" id="SSF141072">
    <property type="entry name" value="CalX-like"/>
    <property type="match status" value="1"/>
</dbReference>
<dbReference type="EMBL" id="CP136051">
    <property type="protein sequence ID" value="WOK09314.1"/>
    <property type="molecule type" value="Genomic_DNA"/>
</dbReference>
<dbReference type="Gene3D" id="2.60.40.2030">
    <property type="match status" value="1"/>
</dbReference>
<proteinExistence type="predicted"/>
<reference evidence="1 2" key="1">
    <citation type="journal article" date="2023" name="Microbiol. Resour. Announc.">
        <title>Complete Genome Sequence of Imperialibacter roseus strain P4T.</title>
        <authorList>
            <person name="Tizabi D.R."/>
            <person name="Bachvaroff T."/>
            <person name="Hill R.T."/>
        </authorList>
    </citation>
    <scope>NUCLEOTIDE SEQUENCE [LARGE SCALE GENOMIC DNA]</scope>
    <source>
        <strain evidence="1 2">P4T</strain>
    </source>
</reference>
<evidence type="ECO:0000313" key="2">
    <source>
        <dbReference type="Proteomes" id="UP001302349"/>
    </source>
</evidence>
<dbReference type="InterPro" id="IPR038081">
    <property type="entry name" value="CalX-like_sf"/>
</dbReference>
<protein>
    <recommendedName>
        <fullName evidence="3">Calx-beta domain-containing protein</fullName>
    </recommendedName>
</protein>
<gene>
    <name evidence="1" type="ORF">RT717_11760</name>
</gene>
<organism evidence="1 2">
    <name type="scientific">Imperialibacter roseus</name>
    <dbReference type="NCBI Taxonomy" id="1324217"/>
    <lineage>
        <taxon>Bacteria</taxon>
        <taxon>Pseudomonadati</taxon>
        <taxon>Bacteroidota</taxon>
        <taxon>Cytophagia</taxon>
        <taxon>Cytophagales</taxon>
        <taxon>Flammeovirgaceae</taxon>
        <taxon>Imperialibacter</taxon>
    </lineage>
</organism>